<protein>
    <submittedName>
        <fullName evidence="2">Uncharacterized protein</fullName>
    </submittedName>
</protein>
<proteinExistence type="predicted"/>
<dbReference type="Proteomes" id="UP000023152">
    <property type="component" value="Unassembled WGS sequence"/>
</dbReference>
<keyword evidence="3" id="KW-1185">Reference proteome</keyword>
<gene>
    <name evidence="2" type="ORF">RFI_02769</name>
</gene>
<dbReference type="AlphaFoldDB" id="X6P701"/>
<evidence type="ECO:0000313" key="3">
    <source>
        <dbReference type="Proteomes" id="UP000023152"/>
    </source>
</evidence>
<evidence type="ECO:0000256" key="1">
    <source>
        <dbReference type="SAM" id="MobiDB-lite"/>
    </source>
</evidence>
<organism evidence="2 3">
    <name type="scientific">Reticulomyxa filosa</name>
    <dbReference type="NCBI Taxonomy" id="46433"/>
    <lineage>
        <taxon>Eukaryota</taxon>
        <taxon>Sar</taxon>
        <taxon>Rhizaria</taxon>
        <taxon>Retaria</taxon>
        <taxon>Foraminifera</taxon>
        <taxon>Monothalamids</taxon>
        <taxon>Reticulomyxidae</taxon>
        <taxon>Reticulomyxa</taxon>
    </lineage>
</organism>
<sequence length="127" mass="15083">MAVVKIKIHLVVFYLQKNRKEIMHSSPCSEEKNLKQKKYQKNRQPKRKMIMMSPPKHEGNCLTKATVSLLEVSLIQFESKEEKGLFYKWFWLFERDAGLFVICFGSKKKTQAFCTFFLKKRITIELS</sequence>
<feature type="compositionally biased region" description="Basic residues" evidence="1">
    <location>
        <begin position="35"/>
        <end position="45"/>
    </location>
</feature>
<evidence type="ECO:0000313" key="2">
    <source>
        <dbReference type="EMBL" id="ETO34325.1"/>
    </source>
</evidence>
<dbReference type="EMBL" id="ASPP01002669">
    <property type="protein sequence ID" value="ETO34325.1"/>
    <property type="molecule type" value="Genomic_DNA"/>
</dbReference>
<name>X6P701_RETFI</name>
<reference evidence="2 3" key="1">
    <citation type="journal article" date="2013" name="Curr. Biol.">
        <title>The Genome of the Foraminiferan Reticulomyxa filosa.</title>
        <authorList>
            <person name="Glockner G."/>
            <person name="Hulsmann N."/>
            <person name="Schleicher M."/>
            <person name="Noegel A.A."/>
            <person name="Eichinger L."/>
            <person name="Gallinger C."/>
            <person name="Pawlowski J."/>
            <person name="Sierra R."/>
            <person name="Euteneuer U."/>
            <person name="Pillet L."/>
            <person name="Moustafa A."/>
            <person name="Platzer M."/>
            <person name="Groth M."/>
            <person name="Szafranski K."/>
            <person name="Schliwa M."/>
        </authorList>
    </citation>
    <scope>NUCLEOTIDE SEQUENCE [LARGE SCALE GENOMIC DNA]</scope>
</reference>
<comment type="caution">
    <text evidence="2">The sequence shown here is derived from an EMBL/GenBank/DDBJ whole genome shotgun (WGS) entry which is preliminary data.</text>
</comment>
<accession>X6P701</accession>
<feature type="region of interest" description="Disordered" evidence="1">
    <location>
        <begin position="26"/>
        <end position="45"/>
    </location>
</feature>